<reference evidence="1 2" key="1">
    <citation type="submission" date="2013-12" db="EMBL/GenBank/DDBJ databases">
        <title>Draft genome of the parsitic nematode Ancylostoma duodenale.</title>
        <authorList>
            <person name="Mitreva M."/>
        </authorList>
    </citation>
    <scope>NUCLEOTIDE SEQUENCE [LARGE SCALE GENOMIC DNA]</scope>
    <source>
        <strain evidence="1 2">Zhejiang</strain>
    </source>
</reference>
<accession>A0A0C2FSM4</accession>
<proteinExistence type="predicted"/>
<dbReference type="OrthoDB" id="5860172at2759"/>
<evidence type="ECO:0000313" key="2">
    <source>
        <dbReference type="Proteomes" id="UP000054047"/>
    </source>
</evidence>
<organism evidence="1 2">
    <name type="scientific">Ancylostoma duodenale</name>
    <dbReference type="NCBI Taxonomy" id="51022"/>
    <lineage>
        <taxon>Eukaryota</taxon>
        <taxon>Metazoa</taxon>
        <taxon>Ecdysozoa</taxon>
        <taxon>Nematoda</taxon>
        <taxon>Chromadorea</taxon>
        <taxon>Rhabditida</taxon>
        <taxon>Rhabditina</taxon>
        <taxon>Rhabditomorpha</taxon>
        <taxon>Strongyloidea</taxon>
        <taxon>Ancylostomatidae</taxon>
        <taxon>Ancylostomatinae</taxon>
        <taxon>Ancylostoma</taxon>
    </lineage>
</organism>
<evidence type="ECO:0000313" key="1">
    <source>
        <dbReference type="EMBL" id="KIH51585.1"/>
    </source>
</evidence>
<dbReference type="AlphaFoldDB" id="A0A0C2FSM4"/>
<keyword evidence="2" id="KW-1185">Reference proteome</keyword>
<sequence>ADPLVRFKDLASATKEPPRVLITGSLGQLGRGLNTVYKWLLSWFDVFAIVDAPSFFSLRFVCEVSFVLFMQNCTLNAAAMTQSTSSPSPADGIVVWHAHCKGN</sequence>
<name>A0A0C2FSM4_9BILA</name>
<dbReference type="EMBL" id="KN746137">
    <property type="protein sequence ID" value="KIH51585.1"/>
    <property type="molecule type" value="Genomic_DNA"/>
</dbReference>
<dbReference type="Proteomes" id="UP000054047">
    <property type="component" value="Unassembled WGS sequence"/>
</dbReference>
<feature type="non-terminal residue" evidence="1">
    <location>
        <position position="1"/>
    </location>
</feature>
<gene>
    <name evidence="1" type="ORF">ANCDUO_18328</name>
</gene>
<protein>
    <submittedName>
        <fullName evidence="1">Uncharacterized protein</fullName>
    </submittedName>
</protein>